<protein>
    <submittedName>
        <fullName evidence="1">Uncharacterized protein</fullName>
    </submittedName>
</protein>
<name>A0A085M906_9BILA</name>
<keyword evidence="3" id="KW-1185">Reference proteome</keyword>
<evidence type="ECO:0000313" key="1">
    <source>
        <dbReference type="EMBL" id="KFD53702.1"/>
    </source>
</evidence>
<organism evidence="1 3">
    <name type="scientific">Trichuris suis</name>
    <name type="common">pig whipworm</name>
    <dbReference type="NCBI Taxonomy" id="68888"/>
    <lineage>
        <taxon>Eukaryota</taxon>
        <taxon>Metazoa</taxon>
        <taxon>Ecdysozoa</taxon>
        <taxon>Nematoda</taxon>
        <taxon>Enoplea</taxon>
        <taxon>Dorylaimia</taxon>
        <taxon>Trichinellida</taxon>
        <taxon>Trichuridae</taxon>
        <taxon>Trichuris</taxon>
    </lineage>
</organism>
<dbReference type="Proteomes" id="UP000030758">
    <property type="component" value="Unassembled WGS sequence"/>
</dbReference>
<accession>A0A085M906</accession>
<sequence length="97" mass="11041">MTKETMMDSDEDEMLIERPVLVCPIPSSSIRHVAPANENNLKKHYYRDHLLASHGTGYLPESDRTSILCGYFLVAGNSGNVMHVLQQQMLLWLVILR</sequence>
<reference evidence="1 3" key="1">
    <citation type="journal article" date="2014" name="Nat. Genet.">
        <title>Genome and transcriptome of the porcine whipworm Trichuris suis.</title>
        <authorList>
            <person name="Jex A.R."/>
            <person name="Nejsum P."/>
            <person name="Schwarz E.M."/>
            <person name="Hu L."/>
            <person name="Young N.D."/>
            <person name="Hall R.S."/>
            <person name="Korhonen P.K."/>
            <person name="Liao S."/>
            <person name="Thamsborg S."/>
            <person name="Xia J."/>
            <person name="Xu P."/>
            <person name="Wang S."/>
            <person name="Scheerlinck J.P."/>
            <person name="Hofmann A."/>
            <person name="Sternberg P.W."/>
            <person name="Wang J."/>
            <person name="Gasser R.B."/>
        </authorList>
    </citation>
    <scope>NUCLEOTIDE SEQUENCE [LARGE SCALE GENOMIC DNA]</scope>
    <source>
        <strain evidence="2">DCEP-RM93F</strain>
        <strain evidence="1">DCEP-RM93M</strain>
    </source>
</reference>
<dbReference type="EMBL" id="KL367477">
    <property type="protein sequence ID" value="KFD72414.1"/>
    <property type="molecule type" value="Genomic_DNA"/>
</dbReference>
<evidence type="ECO:0000313" key="2">
    <source>
        <dbReference type="EMBL" id="KFD72414.1"/>
    </source>
</evidence>
<gene>
    <name evidence="1" type="ORF">M513_05407</name>
    <name evidence="2" type="ORF">M514_05407</name>
</gene>
<dbReference type="EMBL" id="KL363214">
    <property type="protein sequence ID" value="KFD53702.1"/>
    <property type="molecule type" value="Genomic_DNA"/>
</dbReference>
<dbReference type="Proteomes" id="UP000030764">
    <property type="component" value="Unassembled WGS sequence"/>
</dbReference>
<evidence type="ECO:0000313" key="3">
    <source>
        <dbReference type="Proteomes" id="UP000030764"/>
    </source>
</evidence>
<proteinExistence type="predicted"/>
<dbReference type="AlphaFoldDB" id="A0A085M906"/>